<organism evidence="2 3">
    <name type="scientific">Streptomyces luteireticuli</name>
    <dbReference type="NCBI Taxonomy" id="173858"/>
    <lineage>
        <taxon>Bacteria</taxon>
        <taxon>Bacillati</taxon>
        <taxon>Actinomycetota</taxon>
        <taxon>Actinomycetes</taxon>
        <taxon>Kitasatosporales</taxon>
        <taxon>Streptomycetaceae</taxon>
        <taxon>Streptomyces</taxon>
    </lineage>
</organism>
<dbReference type="EMBL" id="BAAABX010000058">
    <property type="protein sequence ID" value="GAA0427632.1"/>
    <property type="molecule type" value="Genomic_DNA"/>
</dbReference>
<gene>
    <name evidence="2" type="ORF">GCM10010357_56630</name>
</gene>
<sequence length="78" mass="7979">MDAVRQGEGSEVEHVGGQEPEEGGTFQHGGNHRLPGWGVCLSPPRPFTVSSGAPPRGPLSSSAGQAGLPHAPTKRDAV</sequence>
<protein>
    <submittedName>
        <fullName evidence="2">Uncharacterized protein</fullName>
    </submittedName>
</protein>
<dbReference type="Proteomes" id="UP001500879">
    <property type="component" value="Unassembled WGS sequence"/>
</dbReference>
<evidence type="ECO:0000313" key="2">
    <source>
        <dbReference type="EMBL" id="GAA0427632.1"/>
    </source>
</evidence>
<evidence type="ECO:0000256" key="1">
    <source>
        <dbReference type="SAM" id="MobiDB-lite"/>
    </source>
</evidence>
<accession>A0ABP3IUF2</accession>
<proteinExistence type="predicted"/>
<comment type="caution">
    <text evidence="2">The sequence shown here is derived from an EMBL/GenBank/DDBJ whole genome shotgun (WGS) entry which is preliminary data.</text>
</comment>
<name>A0ABP3IUF2_9ACTN</name>
<feature type="region of interest" description="Disordered" evidence="1">
    <location>
        <begin position="1"/>
        <end position="78"/>
    </location>
</feature>
<evidence type="ECO:0000313" key="3">
    <source>
        <dbReference type="Proteomes" id="UP001500879"/>
    </source>
</evidence>
<keyword evidence="3" id="KW-1185">Reference proteome</keyword>
<reference evidence="3" key="1">
    <citation type="journal article" date="2019" name="Int. J. Syst. Evol. Microbiol.">
        <title>The Global Catalogue of Microorganisms (GCM) 10K type strain sequencing project: providing services to taxonomists for standard genome sequencing and annotation.</title>
        <authorList>
            <consortium name="The Broad Institute Genomics Platform"/>
            <consortium name="The Broad Institute Genome Sequencing Center for Infectious Disease"/>
            <person name="Wu L."/>
            <person name="Ma J."/>
        </authorList>
    </citation>
    <scope>NUCLEOTIDE SEQUENCE [LARGE SCALE GENOMIC DNA]</scope>
    <source>
        <strain evidence="3">JCM 4788</strain>
    </source>
</reference>